<name>A0A330LN78_9GAMM</name>
<dbReference type="EMBL" id="LS483250">
    <property type="protein sequence ID" value="SQD78320.1"/>
    <property type="molecule type" value="Genomic_DNA"/>
</dbReference>
<sequence>MIAVETDGFRFEFTDALEAFVFDEKDKSKPTFHGAPMKGVDIVAEFDEAYVYIEIKDYQDEFASAYDIQNFESDDELKEKRRAFKWLKNYLKYKYRDSYLYRHAEDKVEKPIHYICLLNFDNALNLKFTKSLKQELPIGRKSRRWNKSLAQSCRVLNIDRWNEHFPKWPVSKIAP</sequence>
<organism evidence="1 2">
    <name type="scientific">Moritella yayanosii</name>
    <dbReference type="NCBI Taxonomy" id="69539"/>
    <lineage>
        <taxon>Bacteria</taxon>
        <taxon>Pseudomonadati</taxon>
        <taxon>Pseudomonadota</taxon>
        <taxon>Gammaproteobacteria</taxon>
        <taxon>Alteromonadales</taxon>
        <taxon>Moritellaceae</taxon>
        <taxon>Moritella</taxon>
    </lineage>
</organism>
<reference evidence="2" key="1">
    <citation type="submission" date="2018-05" db="EMBL/GenBank/DDBJ databases">
        <authorList>
            <person name="Cea G.-C."/>
            <person name="William W."/>
        </authorList>
    </citation>
    <scope>NUCLEOTIDE SEQUENCE [LARGE SCALE GENOMIC DNA]</scope>
    <source>
        <strain evidence="2">DB21MT 5</strain>
    </source>
</reference>
<keyword evidence="2" id="KW-1185">Reference proteome</keyword>
<dbReference type="OrthoDB" id="1551011at2"/>
<gene>
    <name evidence="1" type="ORF">MORIYA_1842</name>
</gene>
<dbReference type="AlphaFoldDB" id="A0A330LN78"/>
<evidence type="ECO:0000313" key="1">
    <source>
        <dbReference type="EMBL" id="SQD78320.1"/>
    </source>
</evidence>
<accession>A0A330LN78</accession>
<evidence type="ECO:0000313" key="2">
    <source>
        <dbReference type="Proteomes" id="UP000250163"/>
    </source>
</evidence>
<protein>
    <submittedName>
        <fullName evidence="1">Uncharacterized protein</fullName>
    </submittedName>
</protein>
<dbReference type="RefSeq" id="WP_112714383.1">
    <property type="nucleotide sequence ID" value="NZ_LS483250.1"/>
</dbReference>
<dbReference type="KEGG" id="mya:MORIYA_1842"/>
<dbReference type="Proteomes" id="UP000250163">
    <property type="component" value="Chromosome MORIYA"/>
</dbReference>
<proteinExistence type="predicted"/>